<dbReference type="Proteomes" id="UP000095282">
    <property type="component" value="Unplaced"/>
</dbReference>
<dbReference type="InterPro" id="IPR001810">
    <property type="entry name" value="F-box_dom"/>
</dbReference>
<dbReference type="Pfam" id="PF01827">
    <property type="entry name" value="FTH"/>
    <property type="match status" value="1"/>
</dbReference>
<reference evidence="3" key="1">
    <citation type="submission" date="2016-11" db="UniProtKB">
        <authorList>
            <consortium name="WormBaseParasite"/>
        </authorList>
    </citation>
    <scope>IDENTIFICATION</scope>
</reference>
<dbReference type="PANTHER" id="PTHR23015:SF4">
    <property type="entry name" value="DUF38 DOMAIN-CONTAINING PROTEIN-RELATED"/>
    <property type="match status" value="1"/>
</dbReference>
<name>A0A1I7U8D0_9PELO</name>
<evidence type="ECO:0000313" key="2">
    <source>
        <dbReference type="Proteomes" id="UP000095282"/>
    </source>
</evidence>
<dbReference type="Pfam" id="PF00646">
    <property type="entry name" value="F-box"/>
    <property type="match status" value="1"/>
</dbReference>
<dbReference type="STRING" id="1561998.A0A1I7U8D0"/>
<dbReference type="InterPro" id="IPR040161">
    <property type="entry name" value="FB224"/>
</dbReference>
<evidence type="ECO:0000313" key="3">
    <source>
        <dbReference type="WBParaSite" id="Csp11.Scaffold629.g15890.t1"/>
    </source>
</evidence>
<dbReference type="InterPro" id="IPR002900">
    <property type="entry name" value="DUF38/FTH_CAE_spp"/>
</dbReference>
<accession>A0A1I7U8D0</accession>
<organism evidence="2 3">
    <name type="scientific">Caenorhabditis tropicalis</name>
    <dbReference type="NCBI Taxonomy" id="1561998"/>
    <lineage>
        <taxon>Eukaryota</taxon>
        <taxon>Metazoa</taxon>
        <taxon>Ecdysozoa</taxon>
        <taxon>Nematoda</taxon>
        <taxon>Chromadorea</taxon>
        <taxon>Rhabditida</taxon>
        <taxon>Rhabditina</taxon>
        <taxon>Rhabditomorpha</taxon>
        <taxon>Rhabditoidea</taxon>
        <taxon>Rhabditidae</taxon>
        <taxon>Peloderinae</taxon>
        <taxon>Caenorhabditis</taxon>
    </lineage>
</organism>
<dbReference type="AlphaFoldDB" id="A0A1I7U8D0"/>
<proteinExistence type="predicted"/>
<sequence length="419" mass="48574">MSKFIENNPSAIEVLIFYEREKKANGENLNEKLAKLIGKDDELTRLFDKMTMEDTEAKRKEIRQLVVNNQANLRLCILSDIIDKKPIIESVWNIAKIIGYFDMDYQDFEFWFGRFSSGNWNLDQKTFSDMSFEVLGNIMQKLDFLSQMKLRNVSRGLQNIVNKKPPPIDHISFKIDCESSQSILNLSIFKSKGTDSDRCWKRCYNGEDNWKKSFDGMKVLLSNPRLRLTTFTWNIISSEMNVQFIDVINSLNNKIKIENLDTTLDGDLLIDLLKAIEPGTLEGLDFIGKFEAVHFDRLAQMDQWKKARSVRFQFYLDISPDFHHFQHFQDVSINVESLTMDDILIVKKLFVQNDKLKAFYIDAGQKPSESEIVEALGLSNYFFGERSDYSLSSLELPGSNECLEVSISESGINIWRETE</sequence>
<feature type="domain" description="F-box" evidence="1">
    <location>
        <begin position="130"/>
        <end position="170"/>
    </location>
</feature>
<dbReference type="PANTHER" id="PTHR23015">
    <property type="entry name" value="UNCHARACTERIZED C.ELEGANS PROTEIN"/>
    <property type="match status" value="1"/>
</dbReference>
<dbReference type="SUPFAM" id="SSF81383">
    <property type="entry name" value="F-box domain"/>
    <property type="match status" value="1"/>
</dbReference>
<dbReference type="SMART" id="SM00256">
    <property type="entry name" value="FBOX"/>
    <property type="match status" value="1"/>
</dbReference>
<dbReference type="InterPro" id="IPR036047">
    <property type="entry name" value="F-box-like_dom_sf"/>
</dbReference>
<dbReference type="WBParaSite" id="Csp11.Scaffold629.g15890.t1">
    <property type="protein sequence ID" value="Csp11.Scaffold629.g15890.t1"/>
    <property type="gene ID" value="Csp11.Scaffold629.g15890"/>
</dbReference>
<dbReference type="Pfam" id="PF17906">
    <property type="entry name" value="HTH_48"/>
    <property type="match status" value="1"/>
</dbReference>
<dbReference type="GO" id="GO:0045087">
    <property type="term" value="P:innate immune response"/>
    <property type="evidence" value="ECO:0007669"/>
    <property type="project" value="TreeGrafter"/>
</dbReference>
<keyword evidence="2" id="KW-1185">Reference proteome</keyword>
<dbReference type="CDD" id="cd22150">
    <property type="entry name" value="F-box_CeFBXA-like"/>
    <property type="match status" value="1"/>
</dbReference>
<dbReference type="InterPro" id="IPR041426">
    <property type="entry name" value="Mos1_HTH"/>
</dbReference>
<protein>
    <submittedName>
        <fullName evidence="3">F-box domain-containing protein</fullName>
    </submittedName>
</protein>
<evidence type="ECO:0000259" key="1">
    <source>
        <dbReference type="SMART" id="SM00256"/>
    </source>
</evidence>